<feature type="domain" description="DUF306" evidence="2">
    <location>
        <begin position="36"/>
        <end position="149"/>
    </location>
</feature>
<evidence type="ECO:0000256" key="1">
    <source>
        <dbReference type="SAM" id="SignalP"/>
    </source>
</evidence>
<comment type="caution">
    <text evidence="3">The sequence shown here is derived from an EMBL/GenBank/DDBJ whole genome shotgun (WGS) entry which is preliminary data.</text>
</comment>
<proteinExistence type="predicted"/>
<organism evidence="3 4">
    <name type="scientific">Pontibacter ruber</name>
    <dbReference type="NCBI Taxonomy" id="1343895"/>
    <lineage>
        <taxon>Bacteria</taxon>
        <taxon>Pseudomonadati</taxon>
        <taxon>Bacteroidota</taxon>
        <taxon>Cytophagia</taxon>
        <taxon>Cytophagales</taxon>
        <taxon>Hymenobacteraceae</taxon>
        <taxon>Pontibacter</taxon>
    </lineage>
</organism>
<gene>
    <name evidence="3" type="ORF">ACFSKP_05620</name>
</gene>
<keyword evidence="4" id="KW-1185">Reference proteome</keyword>
<evidence type="ECO:0000313" key="4">
    <source>
        <dbReference type="Proteomes" id="UP001597374"/>
    </source>
</evidence>
<keyword evidence="1" id="KW-0732">Signal</keyword>
<sequence length="156" mass="17326">MKKLVLYLLLLPLLAMFSCLDKEQDDVPAPPGLFDRWNLVVIGYKDKADLSPPEDAHVWIAFEKQAGPAGSYRFNGQAAPNNYFGSFNLVSEGGTGTMLFGELSTTEVASTKMANTQFEVEYFSLLPKAKSYTIQQNTLIILCSDGEKLVYNRQSD</sequence>
<dbReference type="InterPro" id="IPR005184">
    <property type="entry name" value="DUF306_Meta_HslJ"/>
</dbReference>
<evidence type="ECO:0000313" key="3">
    <source>
        <dbReference type="EMBL" id="MFD2245723.1"/>
    </source>
</evidence>
<protein>
    <submittedName>
        <fullName evidence="3">META domain-containing protein</fullName>
    </submittedName>
</protein>
<feature type="chain" id="PRO_5047305756" evidence="1">
    <location>
        <begin position="22"/>
        <end position="156"/>
    </location>
</feature>
<dbReference type="PROSITE" id="PS51257">
    <property type="entry name" value="PROKAR_LIPOPROTEIN"/>
    <property type="match status" value="1"/>
</dbReference>
<dbReference type="InterPro" id="IPR038670">
    <property type="entry name" value="HslJ-like_sf"/>
</dbReference>
<dbReference type="Gene3D" id="2.40.128.270">
    <property type="match status" value="1"/>
</dbReference>
<dbReference type="Proteomes" id="UP001597374">
    <property type="component" value="Unassembled WGS sequence"/>
</dbReference>
<accession>A0ABW5CUM4</accession>
<feature type="signal peptide" evidence="1">
    <location>
        <begin position="1"/>
        <end position="21"/>
    </location>
</feature>
<dbReference type="Pfam" id="PF03724">
    <property type="entry name" value="META"/>
    <property type="match status" value="1"/>
</dbReference>
<evidence type="ECO:0000259" key="2">
    <source>
        <dbReference type="Pfam" id="PF03724"/>
    </source>
</evidence>
<dbReference type="RefSeq" id="WP_250427375.1">
    <property type="nucleotide sequence ID" value="NZ_JALPRR010000001.1"/>
</dbReference>
<reference evidence="4" key="1">
    <citation type="journal article" date="2019" name="Int. J. Syst. Evol. Microbiol.">
        <title>The Global Catalogue of Microorganisms (GCM) 10K type strain sequencing project: providing services to taxonomists for standard genome sequencing and annotation.</title>
        <authorList>
            <consortium name="The Broad Institute Genomics Platform"/>
            <consortium name="The Broad Institute Genome Sequencing Center for Infectious Disease"/>
            <person name="Wu L."/>
            <person name="Ma J."/>
        </authorList>
    </citation>
    <scope>NUCLEOTIDE SEQUENCE [LARGE SCALE GENOMIC DNA]</scope>
    <source>
        <strain evidence="4">CGMCC 4.1782</strain>
    </source>
</reference>
<name>A0ABW5CUM4_9BACT</name>
<dbReference type="EMBL" id="JBHUIM010000001">
    <property type="protein sequence ID" value="MFD2245723.1"/>
    <property type="molecule type" value="Genomic_DNA"/>
</dbReference>